<sequence>MGFFLSVASVGSKPHAALAVGVAERAHSGRGRGRGNERESKRESGSERGNERESESGSERGNERESGNESERGNERESGARGNERESGSERGNENESGRERGNERGSELAAGPPAEGRCFAAAQLEFKETDARRGRGPGTSQGAHQPRRTPQARASLRRAQAAGTPAQPHSETEGT</sequence>
<accession>A0A811Z4E9</accession>
<comment type="caution">
    <text evidence="2">The sequence shown here is derived from an EMBL/GenBank/DDBJ whole genome shotgun (WGS) entry which is preliminary data.</text>
</comment>
<keyword evidence="3" id="KW-1185">Reference proteome</keyword>
<protein>
    <submittedName>
        <fullName evidence="2">(raccoon dog) hypothetical protein</fullName>
    </submittedName>
</protein>
<gene>
    <name evidence="2" type="ORF">NYPRO_LOCUS17311</name>
</gene>
<feature type="region of interest" description="Disordered" evidence="1">
    <location>
        <begin position="21"/>
        <end position="176"/>
    </location>
</feature>
<dbReference type="AlphaFoldDB" id="A0A811Z4E9"/>
<proteinExistence type="predicted"/>
<evidence type="ECO:0000313" key="3">
    <source>
        <dbReference type="Proteomes" id="UP000645828"/>
    </source>
</evidence>
<dbReference type="EMBL" id="CAJHUB010000757">
    <property type="protein sequence ID" value="CAD7684518.1"/>
    <property type="molecule type" value="Genomic_DNA"/>
</dbReference>
<evidence type="ECO:0000313" key="2">
    <source>
        <dbReference type="EMBL" id="CAD7684518.1"/>
    </source>
</evidence>
<feature type="compositionally biased region" description="Basic and acidic residues" evidence="1">
    <location>
        <begin position="34"/>
        <end position="107"/>
    </location>
</feature>
<evidence type="ECO:0000256" key="1">
    <source>
        <dbReference type="SAM" id="MobiDB-lite"/>
    </source>
</evidence>
<organism evidence="2 3">
    <name type="scientific">Nyctereutes procyonoides</name>
    <name type="common">Raccoon dog</name>
    <name type="synonym">Canis procyonoides</name>
    <dbReference type="NCBI Taxonomy" id="34880"/>
    <lineage>
        <taxon>Eukaryota</taxon>
        <taxon>Metazoa</taxon>
        <taxon>Chordata</taxon>
        <taxon>Craniata</taxon>
        <taxon>Vertebrata</taxon>
        <taxon>Euteleostomi</taxon>
        <taxon>Mammalia</taxon>
        <taxon>Eutheria</taxon>
        <taxon>Laurasiatheria</taxon>
        <taxon>Carnivora</taxon>
        <taxon>Caniformia</taxon>
        <taxon>Canidae</taxon>
        <taxon>Nyctereutes</taxon>
    </lineage>
</organism>
<dbReference type="Proteomes" id="UP000645828">
    <property type="component" value="Unassembled WGS sequence"/>
</dbReference>
<feature type="compositionally biased region" description="Low complexity" evidence="1">
    <location>
        <begin position="152"/>
        <end position="163"/>
    </location>
</feature>
<name>A0A811Z4E9_NYCPR</name>
<reference evidence="2" key="1">
    <citation type="submission" date="2020-12" db="EMBL/GenBank/DDBJ databases">
        <authorList>
            <consortium name="Molecular Ecology Group"/>
        </authorList>
    </citation>
    <scope>NUCLEOTIDE SEQUENCE</scope>
    <source>
        <strain evidence="2">TBG_1078</strain>
    </source>
</reference>